<comment type="caution">
    <text evidence="5">The sequence shown here is derived from an EMBL/GenBank/DDBJ whole genome shotgun (WGS) entry which is preliminary data.</text>
</comment>
<dbReference type="Gene3D" id="1.20.1610.10">
    <property type="entry name" value="alpha-1,2-mannosidases domains"/>
    <property type="match status" value="1"/>
</dbReference>
<name>A0A0V1PVH0_9ASCO</name>
<reference evidence="5 6" key="1">
    <citation type="submission" date="2015-11" db="EMBL/GenBank/DDBJ databases">
        <title>The genome of Debaryomyces fabryi.</title>
        <authorList>
            <person name="Tafer H."/>
            <person name="Lopandic K."/>
        </authorList>
    </citation>
    <scope>NUCLEOTIDE SEQUENCE [LARGE SCALE GENOMIC DNA]</scope>
    <source>
        <strain evidence="5 6">CBS 789</strain>
    </source>
</reference>
<dbReference type="Gene3D" id="3.30.2080.10">
    <property type="entry name" value="GH92 mannosidase domain"/>
    <property type="match status" value="1"/>
</dbReference>
<dbReference type="AlphaFoldDB" id="A0A0V1PVH0"/>
<feature type="region of interest" description="Disordered" evidence="1">
    <location>
        <begin position="736"/>
        <end position="755"/>
    </location>
</feature>
<gene>
    <name evidence="5" type="ORF">AC631_03943</name>
</gene>
<evidence type="ECO:0000259" key="4">
    <source>
        <dbReference type="Pfam" id="PF17678"/>
    </source>
</evidence>
<feature type="domain" description="Glycosyl hydrolase family 92 N-terminal" evidence="4">
    <location>
        <begin position="24"/>
        <end position="261"/>
    </location>
</feature>
<evidence type="ECO:0000256" key="1">
    <source>
        <dbReference type="SAM" id="MobiDB-lite"/>
    </source>
</evidence>
<organism evidence="5 6">
    <name type="scientific">Debaryomyces fabryi</name>
    <dbReference type="NCBI Taxonomy" id="58627"/>
    <lineage>
        <taxon>Eukaryota</taxon>
        <taxon>Fungi</taxon>
        <taxon>Dikarya</taxon>
        <taxon>Ascomycota</taxon>
        <taxon>Saccharomycotina</taxon>
        <taxon>Pichiomycetes</taxon>
        <taxon>Debaryomycetaceae</taxon>
        <taxon>Debaryomyces</taxon>
    </lineage>
</organism>
<sequence>MMNWIIFAAVLGMVMGQQVLQPDVDVFFGTEKGGNVFPGPARPFGMVKMGVDVIDSSTKVVFSGYARDGNVAGISMMHESGTGGSPEYGVVSQLPLIGNIDYSSQSSLGRSSDDTGSVGYYSCSFNNGIQAEFAAADRAGIYQYSFPENNEPKVMINVTHHLSNSDKSYWTQYFVNGSVEANDDKNGYEGQATFAGGWASQDPWTIYFCGDFENNANLVEAFVGTSNFNSLQASTSANESVGIVFTFPSDQSTIRSRVGISFISTDQACQNIKADFNDYNLNSTVSDTKTLWDDQVFGKVNVNNDNTTLSNLLYTALYGAHLLPTNKTGENPHWQSSEPYYDDWFTIWDTFRCLNPLFNLLSPSRGAELIRSLIDIYKHDGYTPDGRSANQNGKTQGGSNSDILMADAYVKDVHNRIDWDEAFSAMVKNAEVAPPYWYDFKAPDASTKEGRGGLSDWINLGYVSRTYTRSVTRTMEFSYDDFALSVVAKGIGNETAHDKYLKRSANWQNIWNHNATASACNYTGFVQPKNADGSWAYDGYDPLSCGNCYWGDDEYEGKPVEYGWAVPHDIATLVEFIGDNDTFIARLDDMFGLNGQAFADIGNEPSFLTPYLYNYVNANYKTVETIRYLINTKYSTGPAGLPGNSDAGSMQAWLFFGLMGFYPVAGTSTYLLSSPFFSSATLNLENDKNVKITASNLSNDNIYIQSVEINGNSWNQNWFTHDDLFKNGGSIHFELGSTPSKWDTGDVPPSPGHTK</sequence>
<dbReference type="PANTHER" id="PTHR12143:SF38">
    <property type="entry name" value="ALPHA-1,2-MANNOSIDASE FAMILY PROTEIN (AFU_ORTHOLOGUE AFUA_5G10520)"/>
    <property type="match status" value="1"/>
</dbReference>
<accession>A0A0V1PVH0</accession>
<feature type="signal peptide" evidence="2">
    <location>
        <begin position="1"/>
        <end position="16"/>
    </location>
</feature>
<dbReference type="InterPro" id="IPR008928">
    <property type="entry name" value="6-hairpin_glycosidase_sf"/>
</dbReference>
<keyword evidence="2" id="KW-0732">Signal</keyword>
<dbReference type="InterPro" id="IPR014718">
    <property type="entry name" value="GH-type_carb-bd"/>
</dbReference>
<dbReference type="Pfam" id="PF07971">
    <property type="entry name" value="Glyco_hydro_92"/>
    <property type="match status" value="1"/>
</dbReference>
<evidence type="ECO:0000313" key="5">
    <source>
        <dbReference type="EMBL" id="KSA00281.1"/>
    </source>
</evidence>
<dbReference type="GO" id="GO:0006516">
    <property type="term" value="P:glycoprotein catabolic process"/>
    <property type="evidence" value="ECO:0007669"/>
    <property type="project" value="TreeGrafter"/>
</dbReference>
<dbReference type="FunFam" id="1.20.1050.60:FF:000002">
    <property type="entry name" value="Glycosyl hydrolase family 92"/>
    <property type="match status" value="1"/>
</dbReference>
<proteinExistence type="predicted"/>
<dbReference type="InterPro" id="IPR005887">
    <property type="entry name" value="GH92_a_mannosidase_put"/>
</dbReference>
<dbReference type="GO" id="GO:0005975">
    <property type="term" value="P:carbohydrate metabolic process"/>
    <property type="evidence" value="ECO:0007669"/>
    <property type="project" value="InterPro"/>
</dbReference>
<dbReference type="RefSeq" id="XP_015466383.1">
    <property type="nucleotide sequence ID" value="XM_015612772.1"/>
</dbReference>
<protein>
    <recommendedName>
        <fullName evidence="7">Glycosyl hydrolase family 92 domain-containing protein</fullName>
    </recommendedName>
</protein>
<dbReference type="FunFam" id="3.30.2080.10:FF:000001">
    <property type="entry name" value="Alpha-1,2-mannosidase subfamily"/>
    <property type="match status" value="1"/>
</dbReference>
<dbReference type="GO" id="GO:0030246">
    <property type="term" value="F:carbohydrate binding"/>
    <property type="evidence" value="ECO:0007669"/>
    <property type="project" value="InterPro"/>
</dbReference>
<dbReference type="InterPro" id="IPR050883">
    <property type="entry name" value="PNGase"/>
</dbReference>
<dbReference type="GO" id="GO:0000224">
    <property type="term" value="F:peptide-N4-(N-acetyl-beta-glucosaminyl)asparagine amidase activity"/>
    <property type="evidence" value="ECO:0007669"/>
    <property type="project" value="TreeGrafter"/>
</dbReference>
<dbReference type="GO" id="GO:0005829">
    <property type="term" value="C:cytosol"/>
    <property type="evidence" value="ECO:0007669"/>
    <property type="project" value="TreeGrafter"/>
</dbReference>
<dbReference type="Gene3D" id="1.20.1050.60">
    <property type="entry name" value="alpha-1,2-mannosidase"/>
    <property type="match status" value="1"/>
</dbReference>
<dbReference type="NCBIfam" id="TIGR01180">
    <property type="entry name" value="aman2_put"/>
    <property type="match status" value="1"/>
</dbReference>
<dbReference type="Proteomes" id="UP000054251">
    <property type="component" value="Unassembled WGS sequence"/>
</dbReference>
<dbReference type="GO" id="GO:0005634">
    <property type="term" value="C:nucleus"/>
    <property type="evidence" value="ECO:0007669"/>
    <property type="project" value="TreeGrafter"/>
</dbReference>
<keyword evidence="6" id="KW-1185">Reference proteome</keyword>
<feature type="chain" id="PRO_5006884508" description="Glycosyl hydrolase family 92 domain-containing protein" evidence="2">
    <location>
        <begin position="17"/>
        <end position="755"/>
    </location>
</feature>
<dbReference type="Pfam" id="PF17678">
    <property type="entry name" value="Glyco_hydro_92N"/>
    <property type="match status" value="1"/>
</dbReference>
<dbReference type="InterPro" id="IPR012939">
    <property type="entry name" value="Glyco_hydro_92"/>
</dbReference>
<evidence type="ECO:0000259" key="3">
    <source>
        <dbReference type="Pfam" id="PF07971"/>
    </source>
</evidence>
<dbReference type="SUPFAM" id="SSF48208">
    <property type="entry name" value="Six-hairpin glycosidases"/>
    <property type="match status" value="1"/>
</dbReference>
<dbReference type="OrthoDB" id="449263at2759"/>
<evidence type="ECO:0000256" key="2">
    <source>
        <dbReference type="SAM" id="SignalP"/>
    </source>
</evidence>
<dbReference type="EMBL" id="LMYN01000094">
    <property type="protein sequence ID" value="KSA00281.1"/>
    <property type="molecule type" value="Genomic_DNA"/>
</dbReference>
<dbReference type="GeneID" id="26840952"/>
<feature type="domain" description="Glycosyl hydrolase family 92" evidence="3">
    <location>
        <begin position="267"/>
        <end position="737"/>
    </location>
</feature>
<evidence type="ECO:0008006" key="7">
    <source>
        <dbReference type="Google" id="ProtNLM"/>
    </source>
</evidence>
<evidence type="ECO:0000313" key="6">
    <source>
        <dbReference type="Proteomes" id="UP000054251"/>
    </source>
</evidence>
<dbReference type="Gene3D" id="2.70.98.10">
    <property type="match status" value="1"/>
</dbReference>
<dbReference type="PANTHER" id="PTHR12143">
    <property type="entry name" value="PEPTIDE N-GLYCANASE PNGASE -RELATED"/>
    <property type="match status" value="1"/>
</dbReference>
<dbReference type="InterPro" id="IPR041371">
    <property type="entry name" value="GH92_N"/>
</dbReference>